<accession>A0A2A3LAU7</accession>
<evidence type="ECO:0000259" key="3">
    <source>
        <dbReference type="Pfam" id="PF00823"/>
    </source>
</evidence>
<comment type="similarity">
    <text evidence="1">Belongs to the mycobacterial PPE family.</text>
</comment>
<evidence type="ECO:0000313" key="5">
    <source>
        <dbReference type="Proteomes" id="UP000218842"/>
    </source>
</evidence>
<organism evidence="4 5">
    <name type="scientific">Mycobacterium avium subsp. hominissuis</name>
    <dbReference type="NCBI Taxonomy" id="439334"/>
    <lineage>
        <taxon>Bacteria</taxon>
        <taxon>Bacillati</taxon>
        <taxon>Actinomycetota</taxon>
        <taxon>Actinomycetes</taxon>
        <taxon>Mycobacteriales</taxon>
        <taxon>Mycobacteriaceae</taxon>
        <taxon>Mycobacterium</taxon>
        <taxon>Mycobacterium avium complex (MAC)</taxon>
    </lineage>
</organism>
<feature type="compositionally biased region" description="Acidic residues" evidence="2">
    <location>
        <begin position="409"/>
        <end position="418"/>
    </location>
</feature>
<gene>
    <name evidence="4" type="ORF">XV03_07795</name>
</gene>
<name>A0A2A3LAU7_MYCAV</name>
<feature type="domain" description="PPE" evidence="3">
    <location>
        <begin position="6"/>
        <end position="163"/>
    </location>
</feature>
<evidence type="ECO:0000256" key="1">
    <source>
        <dbReference type="ARBA" id="ARBA00010652"/>
    </source>
</evidence>
<evidence type="ECO:0000313" key="4">
    <source>
        <dbReference type="EMBL" id="PBJ37212.1"/>
    </source>
</evidence>
<comment type="caution">
    <text evidence="4">The sequence shown here is derived from an EMBL/GenBank/DDBJ whole genome shotgun (WGS) entry which is preliminary data.</text>
</comment>
<protein>
    <submittedName>
        <fullName evidence="4">PPE family protein</fullName>
    </submittedName>
</protein>
<sequence length="418" mass="40706">MAVEPWTAYIPEINAGRFETGTGPESWMTSATMWLGFGAMVVEAMGIFTSQLAVMGVNWQGSAPTAMGAAAMEFMEWLGEMEVAAIANAAACEAVATAYAAGQGSMIPLAAVNANRASELIAEMTNFLGINSGLILFLNGQYGDFWAQNGATMMTYDEAVTTATIPKPVRPPPPLASLAAAGAQLADATAQAAAKAGVGAASQSAMQGLSQSVAESGQGAATGAEGPGQSMSSLLGSAGQLFSAPGQLLGQGASAAGQLGSPAQQLMSPFTSLISNMGGNLNASDAAAFGIGGPSTAAFGGTAVSGGSDAAGVGPVGFGGGLGGAMMASGAYMGSSGPPPRSQPVFSGVSTKQSELAVAPAGAGSGGGLYGGGGMAPAAHGAGESSGTRKSSGIMAVQTRASLSGPSESEADELFGDR</sequence>
<feature type="region of interest" description="Disordered" evidence="2">
    <location>
        <begin position="369"/>
        <end position="418"/>
    </location>
</feature>
<dbReference type="InterPro" id="IPR038332">
    <property type="entry name" value="PPE_sf"/>
</dbReference>
<evidence type="ECO:0000256" key="2">
    <source>
        <dbReference type="SAM" id="MobiDB-lite"/>
    </source>
</evidence>
<dbReference type="Gene3D" id="1.20.1260.20">
    <property type="entry name" value="PPE superfamily"/>
    <property type="match status" value="1"/>
</dbReference>
<reference evidence="4 5" key="1">
    <citation type="journal article" date="2017" name="Genome Biol. Evol.">
        <title>Population Structure and Local Adaptation of MAC Lung Disease Agent Mycobacterium avium subsp. hominissuis.</title>
        <authorList>
            <person name="Yano H."/>
            <person name="Iwamoto T."/>
            <person name="Nishiuchi Y."/>
            <person name="Nakajima C."/>
            <person name="Starkova D.A."/>
            <person name="Mokrousov I."/>
            <person name="Narvskaya O."/>
            <person name="Yoshida S."/>
            <person name="Arikawa K."/>
            <person name="Nakanishi N."/>
            <person name="Osaki K."/>
            <person name="Nakagawa I."/>
            <person name="Ato M."/>
            <person name="Suzuki Y."/>
            <person name="Maruyama F."/>
        </authorList>
    </citation>
    <scope>NUCLEOTIDE SEQUENCE [LARGE SCALE GENOMIC DNA]</scope>
    <source>
        <strain evidence="4 5">OCU466</strain>
    </source>
</reference>
<dbReference type="RefSeq" id="WP_084050339.1">
    <property type="nucleotide sequence ID" value="NZ_BDNJ01000085.1"/>
</dbReference>
<dbReference type="Proteomes" id="UP000218842">
    <property type="component" value="Unassembled WGS sequence"/>
</dbReference>
<dbReference type="EMBL" id="LBGZ01000053">
    <property type="protein sequence ID" value="PBJ37212.1"/>
    <property type="molecule type" value="Genomic_DNA"/>
</dbReference>
<dbReference type="Pfam" id="PF00823">
    <property type="entry name" value="PPE"/>
    <property type="match status" value="1"/>
</dbReference>
<proteinExistence type="inferred from homology"/>
<dbReference type="SUPFAM" id="SSF140459">
    <property type="entry name" value="PE/PPE dimer-like"/>
    <property type="match status" value="1"/>
</dbReference>
<dbReference type="AlphaFoldDB" id="A0A2A3LAU7"/>
<dbReference type="InterPro" id="IPR000030">
    <property type="entry name" value="PPE_dom"/>
</dbReference>